<protein>
    <submittedName>
        <fullName evidence="2">Putative membrane protein</fullName>
    </submittedName>
</protein>
<organism evidence="2 3">
    <name type="scientific">Herbinix hemicellulosilytica</name>
    <dbReference type="NCBI Taxonomy" id="1564487"/>
    <lineage>
        <taxon>Bacteria</taxon>
        <taxon>Bacillati</taxon>
        <taxon>Bacillota</taxon>
        <taxon>Clostridia</taxon>
        <taxon>Lachnospirales</taxon>
        <taxon>Lachnospiraceae</taxon>
        <taxon>Herbinix</taxon>
    </lineage>
</organism>
<keyword evidence="3" id="KW-1185">Reference proteome</keyword>
<evidence type="ECO:0000313" key="2">
    <source>
        <dbReference type="EMBL" id="CRZ34127.1"/>
    </source>
</evidence>
<dbReference type="EMBL" id="CVTD020000011">
    <property type="protein sequence ID" value="CRZ34127.1"/>
    <property type="molecule type" value="Genomic_DNA"/>
</dbReference>
<evidence type="ECO:0000313" key="3">
    <source>
        <dbReference type="Proteomes" id="UP000236497"/>
    </source>
</evidence>
<proteinExistence type="predicted"/>
<gene>
    <name evidence="2" type="ORF">HHT355_0924</name>
</gene>
<dbReference type="Proteomes" id="UP000236497">
    <property type="component" value="Unassembled WGS sequence"/>
</dbReference>
<feature type="transmembrane region" description="Helical" evidence="1">
    <location>
        <begin position="7"/>
        <end position="25"/>
    </location>
</feature>
<dbReference type="OrthoDB" id="2048582at2"/>
<sequence>MISRRNYLAIVMLIITIFIMCMIVGRSNDFIINNFIKIKASDKFNLDNSALLTAKKLNIENIINDNVNILMKNKKRAAIISENERDTLTGLITEWCVYNKYLYKIYTNLPAKDEIDDYSLIIFGDFDFTKSDKKILYEFADLGKSMIVTKLPDYQAIRLDKDLAGFFGIDKVLANEVKADGIKIFSQFMINGERIYEKGDYFGSEDDTRIYVPHFKLSPGYEVYAVGLIDDYDELGMDHIDLPPLLWRTKTRNSFVFVVGSDVFRRTPLIGILTGFMANESDVYLYPVINAQTISLVDFPYLSDENNKTLMSLYTRSSKDLARDILWPNIVQILKNYGGSYNFFAASQLDYLDIVEPKTENLKFYIKEIQKLAGNLGLSLSQVSDLDIKDVLDINLSYYSQNLTDKKFTSLYLGSFNENDFLSNSDHELLKDITLVMSDYNEGDRLLDLINEDVLSVKFNLYGYRHETMDDILMIFIENALGLCNMKVDIGRVIFPNDKFDEWNNLSLIWSKGDTYFNEFSVFDMVSVSEMEKRIRRFLALDYTYEYDNNKIDVNISNFDKEAYFILSVYDKNIDSVENGTFKKIRENKYLIKATDDNLHIKLKEEKILGKPKNNRSIHHDPYAGEEQP</sequence>
<reference evidence="2 3" key="1">
    <citation type="submission" date="2015-06" db="EMBL/GenBank/DDBJ databases">
        <authorList>
            <person name="Wibberg Daniel"/>
        </authorList>
    </citation>
    <scope>NUCLEOTIDE SEQUENCE [LARGE SCALE GENOMIC DNA]</scope>
    <source>
        <strain evidence="2 3">T3/55T</strain>
    </source>
</reference>
<evidence type="ECO:0000256" key="1">
    <source>
        <dbReference type="SAM" id="Phobius"/>
    </source>
</evidence>
<keyword evidence="1" id="KW-0812">Transmembrane</keyword>
<dbReference type="AlphaFoldDB" id="A0A0H5SF70"/>
<keyword evidence="1" id="KW-1133">Transmembrane helix</keyword>
<accession>A0A0H5SF70</accession>
<name>A0A0H5SF70_HERHM</name>
<keyword evidence="1" id="KW-0472">Membrane</keyword>
<dbReference type="RefSeq" id="WP_103202253.1">
    <property type="nucleotide sequence ID" value="NZ_CVTD020000011.1"/>
</dbReference>